<comment type="similarity">
    <text evidence="1">Belongs to the RelE toxin family.</text>
</comment>
<evidence type="ECO:0000313" key="4">
    <source>
        <dbReference type="Proteomes" id="UP000673975"/>
    </source>
</evidence>
<dbReference type="Pfam" id="PF05016">
    <property type="entry name" value="ParE_toxin"/>
    <property type="match status" value="1"/>
</dbReference>
<dbReference type="Gene3D" id="3.30.2310.20">
    <property type="entry name" value="RelE-like"/>
    <property type="match status" value="1"/>
</dbReference>
<dbReference type="InterPro" id="IPR035093">
    <property type="entry name" value="RelE/ParE_toxin_dom_sf"/>
</dbReference>
<sequence length="100" mass="12008">MAQIIWTEPALQELDDIADYISLDNPKVARNLVRSVFKRVVQLREYPKSGKPVEDLEESTYRRLLVSPCQIFYREENNRIYIIHIIRDEQLLHLDILRKR</sequence>
<proteinExistence type="inferred from homology"/>
<keyword evidence="2" id="KW-1277">Toxin-antitoxin system</keyword>
<dbReference type="PANTHER" id="PTHR33755:SF5">
    <property type="entry name" value="TYPE II TOXIN-ANTITOXIN SYSTEM RELE_PARE FAMILY TOXIN"/>
    <property type="match status" value="1"/>
</dbReference>
<evidence type="ECO:0000313" key="3">
    <source>
        <dbReference type="EMBL" id="MBP3193376.1"/>
    </source>
</evidence>
<protein>
    <submittedName>
        <fullName evidence="3">Type II toxin-antitoxin system RelE/ParE family toxin</fullName>
    </submittedName>
</protein>
<evidence type="ECO:0000256" key="1">
    <source>
        <dbReference type="ARBA" id="ARBA00006226"/>
    </source>
</evidence>
<dbReference type="PANTHER" id="PTHR33755">
    <property type="entry name" value="TOXIN PARE1-RELATED"/>
    <property type="match status" value="1"/>
</dbReference>
<accession>A0A8J7SBZ5</accession>
<dbReference type="AlphaFoldDB" id="A0A8J7SBZ5"/>
<dbReference type="RefSeq" id="WP_210512834.1">
    <property type="nucleotide sequence ID" value="NZ_JAFIDN010000010.1"/>
</dbReference>
<gene>
    <name evidence="3" type="ORF">NATSA_11925</name>
</gene>
<evidence type="ECO:0000256" key="2">
    <source>
        <dbReference type="ARBA" id="ARBA00022649"/>
    </source>
</evidence>
<dbReference type="Proteomes" id="UP000673975">
    <property type="component" value="Unassembled WGS sequence"/>
</dbReference>
<keyword evidence="4" id="KW-1185">Reference proteome</keyword>
<dbReference type="InterPro" id="IPR007712">
    <property type="entry name" value="RelE/ParE_toxin"/>
</dbReference>
<name>A0A8J7SBZ5_9BACT</name>
<comment type="caution">
    <text evidence="3">The sequence shown here is derived from an EMBL/GenBank/DDBJ whole genome shotgun (WGS) entry which is preliminary data.</text>
</comment>
<dbReference type="EMBL" id="JAFIDN010000010">
    <property type="protein sequence ID" value="MBP3193376.1"/>
    <property type="molecule type" value="Genomic_DNA"/>
</dbReference>
<dbReference type="InterPro" id="IPR051803">
    <property type="entry name" value="TA_system_RelE-like_toxin"/>
</dbReference>
<reference evidence="3" key="1">
    <citation type="submission" date="2021-02" db="EMBL/GenBank/DDBJ databases">
        <title>Natronogracilivirga saccharolytica gen. nov. sp. nov. a new anaerobic, haloalkiliphilic carbohydrate-fermenting bacterium from soda lake and proposing of Cyclonatronumiaceae fam. nov. in the phylum Balneolaeota.</title>
        <authorList>
            <person name="Zhilina T.N."/>
            <person name="Sorokin D.Y."/>
            <person name="Zavarzina D.G."/>
            <person name="Toshchakov S.V."/>
            <person name="Kublanov I.V."/>
        </authorList>
    </citation>
    <scope>NUCLEOTIDE SEQUENCE</scope>
    <source>
        <strain evidence="3">Z-1702</strain>
    </source>
</reference>
<organism evidence="3 4">
    <name type="scientific">Natronogracilivirga saccharolytica</name>
    <dbReference type="NCBI Taxonomy" id="2812953"/>
    <lineage>
        <taxon>Bacteria</taxon>
        <taxon>Pseudomonadati</taxon>
        <taxon>Balneolota</taxon>
        <taxon>Balneolia</taxon>
        <taxon>Balneolales</taxon>
        <taxon>Cyclonatronaceae</taxon>
        <taxon>Natronogracilivirga</taxon>
    </lineage>
</organism>